<keyword evidence="1" id="KW-0489">Methyltransferase</keyword>
<dbReference type="EMBL" id="CP133548">
    <property type="protein sequence ID" value="WMS87080.1"/>
    <property type="molecule type" value="Genomic_DNA"/>
</dbReference>
<dbReference type="Gene3D" id="3.40.50.150">
    <property type="entry name" value="Vaccinia Virus protein VP39"/>
    <property type="match status" value="1"/>
</dbReference>
<dbReference type="SUPFAM" id="SSF53335">
    <property type="entry name" value="S-adenosyl-L-methionine-dependent methyltransferases"/>
    <property type="match status" value="1"/>
</dbReference>
<protein>
    <submittedName>
        <fullName evidence="1">50S ribosomal protein L11 methyltransferase</fullName>
    </submittedName>
</protein>
<accession>A0AA51RT75</accession>
<reference evidence="1 2" key="1">
    <citation type="submission" date="2023-08" db="EMBL/GenBank/DDBJ databases">
        <title>Pleionea litopenaei sp. nov., isolated from stomach of juvenile Litopenaeus vannamei.</title>
        <authorList>
            <person name="Rho A.M."/>
            <person name="Hwang C.Y."/>
        </authorList>
    </citation>
    <scope>NUCLEOTIDE SEQUENCE [LARGE SCALE GENOMIC DNA]</scope>
    <source>
        <strain evidence="1 2">HL-JVS1</strain>
    </source>
</reference>
<evidence type="ECO:0000313" key="2">
    <source>
        <dbReference type="Proteomes" id="UP001239782"/>
    </source>
</evidence>
<gene>
    <name evidence="1" type="ORF">Q9312_17880</name>
</gene>
<dbReference type="PANTHER" id="PTHR14614:SF132">
    <property type="entry name" value="PROTEIN-LYSINE METHYLTRANSFERASE C42C1.13"/>
    <property type="match status" value="1"/>
</dbReference>
<sequence length="216" mass="24869">MPEVFELPEENLFNVFNILLLENKHRLVKQLKKCYEPNVHGHKTWSSSFLLMDYFQTHNIIKRSSDVIELGCGWGAASIYCKKNGAKSVTGLDIDDNVFPYLEVQAALNDVTIKESRRSYEKLTARHLAQYNLMIGADICFWDDLAVKLEKLFKRALGAGVKRILLADPGRQPFLDLAERCQNFAKVDLREWYVCDPEYFDGYVLDLKPKTSKKAN</sequence>
<dbReference type="GO" id="GO:0032259">
    <property type="term" value="P:methylation"/>
    <property type="evidence" value="ECO:0007669"/>
    <property type="project" value="UniProtKB-KW"/>
</dbReference>
<dbReference type="CDD" id="cd02440">
    <property type="entry name" value="AdoMet_MTases"/>
    <property type="match status" value="1"/>
</dbReference>
<dbReference type="PANTHER" id="PTHR14614">
    <property type="entry name" value="HEPATOCELLULAR CARCINOMA-ASSOCIATED ANTIGEN"/>
    <property type="match status" value="1"/>
</dbReference>
<keyword evidence="2" id="KW-1185">Reference proteome</keyword>
<dbReference type="AlphaFoldDB" id="A0AA51RT75"/>
<evidence type="ECO:0000313" key="1">
    <source>
        <dbReference type="EMBL" id="WMS87080.1"/>
    </source>
</evidence>
<dbReference type="GO" id="GO:0005840">
    <property type="term" value="C:ribosome"/>
    <property type="evidence" value="ECO:0007669"/>
    <property type="project" value="UniProtKB-KW"/>
</dbReference>
<proteinExistence type="predicted"/>
<dbReference type="KEGG" id="plei:Q9312_17880"/>
<dbReference type="RefSeq" id="WP_309202219.1">
    <property type="nucleotide sequence ID" value="NZ_CP133548.1"/>
</dbReference>
<dbReference type="InterPro" id="IPR029063">
    <property type="entry name" value="SAM-dependent_MTases_sf"/>
</dbReference>
<dbReference type="Proteomes" id="UP001239782">
    <property type="component" value="Chromosome"/>
</dbReference>
<name>A0AA51RT75_9GAMM</name>
<keyword evidence="1" id="KW-0687">Ribonucleoprotein</keyword>
<keyword evidence="1" id="KW-0689">Ribosomal protein</keyword>
<organism evidence="1 2">
    <name type="scientific">Pleionea litopenaei</name>
    <dbReference type="NCBI Taxonomy" id="3070815"/>
    <lineage>
        <taxon>Bacteria</taxon>
        <taxon>Pseudomonadati</taxon>
        <taxon>Pseudomonadota</taxon>
        <taxon>Gammaproteobacteria</taxon>
        <taxon>Oceanospirillales</taxon>
        <taxon>Pleioneaceae</taxon>
        <taxon>Pleionea</taxon>
    </lineage>
</organism>
<dbReference type="Pfam" id="PF10294">
    <property type="entry name" value="Methyltransf_16"/>
    <property type="match status" value="1"/>
</dbReference>
<dbReference type="InterPro" id="IPR019410">
    <property type="entry name" value="Methyltransf_16"/>
</dbReference>
<keyword evidence="1" id="KW-0808">Transferase</keyword>
<dbReference type="GO" id="GO:0008168">
    <property type="term" value="F:methyltransferase activity"/>
    <property type="evidence" value="ECO:0007669"/>
    <property type="project" value="UniProtKB-KW"/>
</dbReference>